<protein>
    <submittedName>
        <fullName evidence="2">Uncharacterized protein</fullName>
    </submittedName>
</protein>
<dbReference type="Proteomes" id="UP000708208">
    <property type="component" value="Unassembled WGS sequence"/>
</dbReference>
<feature type="region of interest" description="Disordered" evidence="1">
    <location>
        <begin position="134"/>
        <end position="159"/>
    </location>
</feature>
<keyword evidence="3" id="KW-1185">Reference proteome</keyword>
<dbReference type="Pfam" id="PF05705">
    <property type="entry name" value="DUF829"/>
    <property type="match status" value="1"/>
</dbReference>
<reference evidence="2" key="1">
    <citation type="submission" date="2021-06" db="EMBL/GenBank/DDBJ databases">
        <authorList>
            <person name="Hodson N. C."/>
            <person name="Mongue J. A."/>
            <person name="Jaron S. K."/>
        </authorList>
    </citation>
    <scope>NUCLEOTIDE SEQUENCE</scope>
</reference>
<evidence type="ECO:0000313" key="2">
    <source>
        <dbReference type="EMBL" id="CAG7824532.1"/>
    </source>
</evidence>
<dbReference type="AlphaFoldDB" id="A0A8J2PD82"/>
<comment type="caution">
    <text evidence="2">The sequence shown here is derived from an EMBL/GenBank/DDBJ whole genome shotgun (WGS) entry which is preliminary data.</text>
</comment>
<evidence type="ECO:0000256" key="1">
    <source>
        <dbReference type="SAM" id="MobiDB-lite"/>
    </source>
</evidence>
<dbReference type="InterPro" id="IPR008547">
    <property type="entry name" value="DUF829_TMEM53"/>
</dbReference>
<organism evidence="2 3">
    <name type="scientific">Allacma fusca</name>
    <dbReference type="NCBI Taxonomy" id="39272"/>
    <lineage>
        <taxon>Eukaryota</taxon>
        <taxon>Metazoa</taxon>
        <taxon>Ecdysozoa</taxon>
        <taxon>Arthropoda</taxon>
        <taxon>Hexapoda</taxon>
        <taxon>Collembola</taxon>
        <taxon>Symphypleona</taxon>
        <taxon>Sminthuridae</taxon>
        <taxon>Allacma</taxon>
    </lineage>
</organism>
<gene>
    <name evidence="2" type="ORF">AFUS01_LOCUS34683</name>
</gene>
<name>A0A8J2PD82_9HEXA</name>
<dbReference type="OrthoDB" id="77878at2759"/>
<dbReference type="EMBL" id="CAJVCH010533193">
    <property type="protein sequence ID" value="CAG7824532.1"/>
    <property type="molecule type" value="Genomic_DNA"/>
</dbReference>
<sequence>MQTVVILLGWTGAQDKQLAKYSEIYTKKGCITLRCIIPAILPTLINILEPKPLTTDLTVNDDAETIGIVEHHPIFLKQTQLQHYRSHKHRKLKKEYKTQPVFQYAQAITLSSAPHYSVNRLGYYSDSADETALEDQQFSDYETTPRPPRRHRNRDSQNLHLPCELRNNLNDLI</sequence>
<evidence type="ECO:0000313" key="3">
    <source>
        <dbReference type="Proteomes" id="UP000708208"/>
    </source>
</evidence>
<proteinExistence type="predicted"/>
<accession>A0A8J2PD82</accession>